<evidence type="ECO:0000313" key="2">
    <source>
        <dbReference type="Proteomes" id="UP001620295"/>
    </source>
</evidence>
<evidence type="ECO:0000313" key="1">
    <source>
        <dbReference type="EMBL" id="MFK4264198.1"/>
    </source>
</evidence>
<reference evidence="1 2" key="1">
    <citation type="submission" date="2024-11" db="EMBL/GenBank/DDBJ databases">
        <title>The Natural Products Discovery Center: Release of the First 8490 Sequenced Strains for Exploring Actinobacteria Biosynthetic Diversity.</title>
        <authorList>
            <person name="Kalkreuter E."/>
            <person name="Kautsar S.A."/>
            <person name="Yang D."/>
            <person name="Bader C.D."/>
            <person name="Teijaro C.N."/>
            <person name="Fluegel L."/>
            <person name="Davis C.M."/>
            <person name="Simpson J.R."/>
            <person name="Lauterbach L."/>
            <person name="Steele A.D."/>
            <person name="Gui C."/>
            <person name="Meng S."/>
            <person name="Li G."/>
            <person name="Viehrig K."/>
            <person name="Ye F."/>
            <person name="Su P."/>
            <person name="Kiefer A.F."/>
            <person name="Nichols A."/>
            <person name="Cepeda A.J."/>
            <person name="Yan W."/>
            <person name="Fan B."/>
            <person name="Jiang Y."/>
            <person name="Adhikari A."/>
            <person name="Zheng C.-J."/>
            <person name="Schuster L."/>
            <person name="Cowan T.M."/>
            <person name="Smanski M.J."/>
            <person name="Chevrette M.G."/>
            <person name="De Carvalho L.P.S."/>
            <person name="Shen B."/>
        </authorList>
    </citation>
    <scope>NUCLEOTIDE SEQUENCE [LARGE SCALE GENOMIC DNA]</scope>
    <source>
        <strain evidence="1 2">NPDC020863</strain>
    </source>
</reference>
<comment type="caution">
    <text evidence="1">The sequence shown here is derived from an EMBL/GenBank/DDBJ whole genome shotgun (WGS) entry which is preliminary data.</text>
</comment>
<gene>
    <name evidence="1" type="ORF">ACI2L5_04585</name>
</gene>
<sequence length="176" mass="19679">MADSTFWIAALTGGTAVLASWVTSRGNTRAARIQADTAARAQQSERRRESRRTAYLDLIEHAHQTVEVYWEISAVQRTAQAERRPAALEELVERELEAYGKLRRRVRVVELEGPPATATAANALQKATGPFHRALRDMRSDASADPDPEAVRRFEASYRPFWAALTDFIDAARDAL</sequence>
<organism evidence="1 2">
    <name type="scientific">Streptomyces milbemycinicus</name>
    <dbReference type="NCBI Taxonomy" id="476552"/>
    <lineage>
        <taxon>Bacteria</taxon>
        <taxon>Bacillati</taxon>
        <taxon>Actinomycetota</taxon>
        <taxon>Actinomycetes</taxon>
        <taxon>Kitasatosporales</taxon>
        <taxon>Streptomycetaceae</taxon>
        <taxon>Streptomyces</taxon>
    </lineage>
</organism>
<name>A0ABW8LE44_9ACTN</name>
<proteinExistence type="predicted"/>
<dbReference type="EMBL" id="JBJDQH010000002">
    <property type="protein sequence ID" value="MFK4264198.1"/>
    <property type="molecule type" value="Genomic_DNA"/>
</dbReference>
<dbReference type="Proteomes" id="UP001620295">
    <property type="component" value="Unassembled WGS sequence"/>
</dbReference>
<keyword evidence="2" id="KW-1185">Reference proteome</keyword>
<accession>A0ABW8LE44</accession>
<dbReference type="RefSeq" id="WP_404745670.1">
    <property type="nucleotide sequence ID" value="NZ_JBJDQH010000002.1"/>
</dbReference>
<evidence type="ECO:0008006" key="3">
    <source>
        <dbReference type="Google" id="ProtNLM"/>
    </source>
</evidence>
<protein>
    <recommendedName>
        <fullName evidence="3">Secreted protein</fullName>
    </recommendedName>
</protein>